<dbReference type="InterPro" id="IPR000182">
    <property type="entry name" value="GNAT_dom"/>
</dbReference>
<dbReference type="InterPro" id="IPR050832">
    <property type="entry name" value="Bact_Acetyltransf"/>
</dbReference>
<gene>
    <name evidence="4" type="ORF">I7X39_04675</name>
</gene>
<dbReference type="PROSITE" id="PS51186">
    <property type="entry name" value="GNAT"/>
    <property type="match status" value="1"/>
</dbReference>
<dbReference type="RefSeq" id="WP_198109801.1">
    <property type="nucleotide sequence ID" value="NZ_JAEDAK010000002.1"/>
</dbReference>
<dbReference type="SUPFAM" id="SSF55729">
    <property type="entry name" value="Acyl-CoA N-acyltransferases (Nat)"/>
    <property type="match status" value="1"/>
</dbReference>
<keyword evidence="1" id="KW-0808">Transferase</keyword>
<dbReference type="Gene3D" id="3.40.630.30">
    <property type="match status" value="1"/>
</dbReference>
<proteinExistence type="predicted"/>
<evidence type="ECO:0000256" key="2">
    <source>
        <dbReference type="ARBA" id="ARBA00023315"/>
    </source>
</evidence>
<dbReference type="InterPro" id="IPR016181">
    <property type="entry name" value="Acyl_CoA_acyltransferase"/>
</dbReference>
<organism evidence="4 5">
    <name type="scientific">Inhella proteolytica</name>
    <dbReference type="NCBI Taxonomy" id="2795029"/>
    <lineage>
        <taxon>Bacteria</taxon>
        <taxon>Pseudomonadati</taxon>
        <taxon>Pseudomonadota</taxon>
        <taxon>Betaproteobacteria</taxon>
        <taxon>Burkholderiales</taxon>
        <taxon>Sphaerotilaceae</taxon>
        <taxon>Inhella</taxon>
    </lineage>
</organism>
<comment type="caution">
    <text evidence="4">The sequence shown here is derived from an EMBL/GenBank/DDBJ whole genome shotgun (WGS) entry which is preliminary data.</text>
</comment>
<evidence type="ECO:0000256" key="1">
    <source>
        <dbReference type="ARBA" id="ARBA00022679"/>
    </source>
</evidence>
<evidence type="ECO:0000313" key="4">
    <source>
        <dbReference type="EMBL" id="MBH9576197.1"/>
    </source>
</evidence>
<keyword evidence="2" id="KW-0012">Acyltransferase</keyword>
<evidence type="ECO:0000259" key="3">
    <source>
        <dbReference type="PROSITE" id="PS51186"/>
    </source>
</evidence>
<accession>A0A931ND20</accession>
<evidence type="ECO:0000313" key="5">
    <source>
        <dbReference type="Proteomes" id="UP000613266"/>
    </source>
</evidence>
<dbReference type="PANTHER" id="PTHR43877">
    <property type="entry name" value="AMINOALKYLPHOSPHONATE N-ACETYLTRANSFERASE-RELATED-RELATED"/>
    <property type="match status" value="1"/>
</dbReference>
<protein>
    <submittedName>
        <fullName evidence="4">GNAT family N-acetyltransferase</fullName>
    </submittedName>
</protein>
<dbReference type="PANTHER" id="PTHR43877:SF2">
    <property type="entry name" value="AMINOALKYLPHOSPHONATE N-ACETYLTRANSFERASE-RELATED"/>
    <property type="match status" value="1"/>
</dbReference>
<dbReference type="Pfam" id="PF00583">
    <property type="entry name" value="Acetyltransf_1"/>
    <property type="match status" value="1"/>
</dbReference>
<dbReference type="AlphaFoldDB" id="A0A931ND20"/>
<sequence length="151" mass="16212">MPIQFERPNQPDVIALIAELDAYQDTLYPPEARYALDLSSLEQDGVLFAVARDADGAAVGCGAVVLGAGSGELKRMFVRPAHRSQGVAAQLLAALEAEAAARGCRRVQLETGPRQPEAIAFYGKHGYRVRGAFGSYPEHPLSVFMEKQLAG</sequence>
<dbReference type="Proteomes" id="UP000613266">
    <property type="component" value="Unassembled WGS sequence"/>
</dbReference>
<reference evidence="4" key="1">
    <citation type="submission" date="2020-12" db="EMBL/GenBank/DDBJ databases">
        <title>The genome sequence of Inhella sp. 1Y17.</title>
        <authorList>
            <person name="Liu Y."/>
        </authorList>
    </citation>
    <scope>NUCLEOTIDE SEQUENCE</scope>
    <source>
        <strain evidence="4">1Y17</strain>
    </source>
</reference>
<keyword evidence="5" id="KW-1185">Reference proteome</keyword>
<dbReference type="EMBL" id="JAEDAK010000002">
    <property type="protein sequence ID" value="MBH9576197.1"/>
    <property type="molecule type" value="Genomic_DNA"/>
</dbReference>
<name>A0A931ND20_9BURK</name>
<feature type="domain" description="N-acetyltransferase" evidence="3">
    <location>
        <begin position="3"/>
        <end position="150"/>
    </location>
</feature>
<dbReference type="GO" id="GO:0016747">
    <property type="term" value="F:acyltransferase activity, transferring groups other than amino-acyl groups"/>
    <property type="evidence" value="ECO:0007669"/>
    <property type="project" value="InterPro"/>
</dbReference>